<evidence type="ECO:0000313" key="2">
    <source>
        <dbReference type="Proteomes" id="UP000676565"/>
    </source>
</evidence>
<organism evidence="1 2">
    <name type="scientific">Gemmata palustris</name>
    <dbReference type="NCBI Taxonomy" id="2822762"/>
    <lineage>
        <taxon>Bacteria</taxon>
        <taxon>Pseudomonadati</taxon>
        <taxon>Planctomycetota</taxon>
        <taxon>Planctomycetia</taxon>
        <taxon>Gemmatales</taxon>
        <taxon>Gemmataceae</taxon>
        <taxon>Gemmata</taxon>
    </lineage>
</organism>
<dbReference type="EMBL" id="JAGKQQ010000001">
    <property type="protein sequence ID" value="MBP3954830.1"/>
    <property type="molecule type" value="Genomic_DNA"/>
</dbReference>
<keyword evidence="2" id="KW-1185">Reference proteome</keyword>
<protein>
    <submittedName>
        <fullName evidence="1">Uncharacterized protein</fullName>
    </submittedName>
</protein>
<comment type="caution">
    <text evidence="1">The sequence shown here is derived from an EMBL/GenBank/DDBJ whole genome shotgun (WGS) entry which is preliminary data.</text>
</comment>
<dbReference type="RefSeq" id="WP_210652941.1">
    <property type="nucleotide sequence ID" value="NZ_JAGKQQ010000001.1"/>
</dbReference>
<dbReference type="Proteomes" id="UP000676565">
    <property type="component" value="Unassembled WGS sequence"/>
</dbReference>
<accession>A0ABS5BND6</accession>
<reference evidence="1 2" key="1">
    <citation type="submission" date="2021-04" db="EMBL/GenBank/DDBJ databases">
        <authorList>
            <person name="Ivanova A."/>
        </authorList>
    </citation>
    <scope>NUCLEOTIDE SEQUENCE [LARGE SCALE GENOMIC DNA]</scope>
    <source>
        <strain evidence="1 2">G18</strain>
    </source>
</reference>
<gene>
    <name evidence="1" type="ORF">J8F10_05980</name>
</gene>
<sequence length="67" mass="7357">MRLSARVQKLEGVELGCDARVLRLAPEGHVPCGVDRCPRCGGYHVLVIVEEIVEAGEPREYGPEVRS</sequence>
<proteinExistence type="predicted"/>
<evidence type="ECO:0000313" key="1">
    <source>
        <dbReference type="EMBL" id="MBP3954830.1"/>
    </source>
</evidence>
<name>A0ABS5BND6_9BACT</name>